<protein>
    <recommendedName>
        <fullName evidence="2">DNA-directed DNA polymerase</fullName>
        <ecNumber evidence="2">2.7.7.7</ecNumber>
    </recommendedName>
</protein>
<organism evidence="14 15">
    <name type="scientific">Candidatus Scatomorpha pullistercoris</name>
    <dbReference type="NCBI Taxonomy" id="2840929"/>
    <lineage>
        <taxon>Bacteria</taxon>
        <taxon>Bacillati</taxon>
        <taxon>Bacillota</taxon>
        <taxon>Clostridia</taxon>
        <taxon>Eubacteriales</taxon>
        <taxon>Candidatus Scatomorpha</taxon>
    </lineage>
</organism>
<evidence type="ECO:0000256" key="8">
    <source>
        <dbReference type="ARBA" id="ARBA00022833"/>
    </source>
</evidence>
<dbReference type="InterPro" id="IPR050238">
    <property type="entry name" value="DNA_Rep/Repair_Clamp_Loader"/>
</dbReference>
<evidence type="ECO:0000259" key="13">
    <source>
        <dbReference type="SMART" id="SM00382"/>
    </source>
</evidence>
<dbReference type="EMBL" id="DVJS01000178">
    <property type="protein sequence ID" value="HIS97744.1"/>
    <property type="molecule type" value="Genomic_DNA"/>
</dbReference>
<evidence type="ECO:0000313" key="15">
    <source>
        <dbReference type="Proteomes" id="UP000886876"/>
    </source>
</evidence>
<evidence type="ECO:0000313" key="14">
    <source>
        <dbReference type="EMBL" id="HIS97744.1"/>
    </source>
</evidence>
<evidence type="ECO:0000256" key="3">
    <source>
        <dbReference type="ARBA" id="ARBA00022679"/>
    </source>
</evidence>
<dbReference type="Gene3D" id="1.10.8.60">
    <property type="match status" value="1"/>
</dbReference>
<feature type="region of interest" description="Disordered" evidence="12">
    <location>
        <begin position="392"/>
        <end position="475"/>
    </location>
</feature>
<dbReference type="CDD" id="cd18137">
    <property type="entry name" value="HLD_clamp_pol_III_gamma_tau"/>
    <property type="match status" value="1"/>
</dbReference>
<dbReference type="InterPro" id="IPR045085">
    <property type="entry name" value="HLD_clamp_pol_III_gamma_tau"/>
</dbReference>
<sequence length="576" mass="62500">MYQALYRKYRPRTLDEVCGQEHITETLKAQVASGRLSHAYLFIGTRGTGKTSCAKILAKAVNCEHPVNGNPCCQCAACRGIDDGSVMDVVEIDAASNNGVDNIRALRDEAIFSPASVKKRVYIVDEVHMLSIAAFNALLKILEEPPEHLMFILATTELRKVPATILSRCQRYSFRRLDAEVISKRLDYIASQEGFKLTKGASRLLARLADGGMRDAISLLDQCSSCEVIDENAVLEATGLAGNRRIGELLTAISKRDAASALEYFSVLWKDGKDPASLLSDLCALMRDVLLQELAPRGGVALMSGAYDAKTIEGFARLFTKEELLRDMQRAQDAIAALRDSPSPRTCVELCLVSLCDPALGAGMTDLMARISRLEAGTPPPRAPAAEFTPLAAPVSVPETEPEPVTVFESEPEPYRDDPPVSEEPPPADDGGYIRDEPAPVPDPVGVYYEPEPPLPDRPDNAPVPEPEVKPAPVGMPSWAEITQALSGELKSGILRALGDTSQLNVEFRESSLHLILLNSFITTKLNTPEVLGSIRAAASRLAGRPLDIEVTIMGGGRQPTRSVEELRGNPFVKFV</sequence>
<dbReference type="NCBIfam" id="NF004046">
    <property type="entry name" value="PRK05563.1"/>
    <property type="match status" value="1"/>
</dbReference>
<evidence type="ECO:0000256" key="6">
    <source>
        <dbReference type="ARBA" id="ARBA00022723"/>
    </source>
</evidence>
<keyword evidence="10" id="KW-0239">DNA-directed DNA polymerase</keyword>
<dbReference type="GO" id="GO:0003677">
    <property type="term" value="F:DNA binding"/>
    <property type="evidence" value="ECO:0007669"/>
    <property type="project" value="InterPro"/>
</dbReference>
<dbReference type="Pfam" id="PF12169">
    <property type="entry name" value="DNA_pol3_gamma3"/>
    <property type="match status" value="1"/>
</dbReference>
<dbReference type="SUPFAM" id="SSF52540">
    <property type="entry name" value="P-loop containing nucleoside triphosphate hydrolases"/>
    <property type="match status" value="1"/>
</dbReference>
<dbReference type="PANTHER" id="PTHR11669">
    <property type="entry name" value="REPLICATION FACTOR C / DNA POLYMERASE III GAMMA-TAU SUBUNIT"/>
    <property type="match status" value="1"/>
</dbReference>
<dbReference type="SUPFAM" id="SSF48019">
    <property type="entry name" value="post-AAA+ oligomerization domain-like"/>
    <property type="match status" value="1"/>
</dbReference>
<dbReference type="NCBIfam" id="TIGR02397">
    <property type="entry name" value="dnaX_nterm"/>
    <property type="match status" value="1"/>
</dbReference>
<evidence type="ECO:0000256" key="7">
    <source>
        <dbReference type="ARBA" id="ARBA00022741"/>
    </source>
</evidence>
<comment type="catalytic activity">
    <reaction evidence="11">
        <text>DNA(n) + a 2'-deoxyribonucleoside 5'-triphosphate = DNA(n+1) + diphosphate</text>
        <dbReference type="Rhea" id="RHEA:22508"/>
        <dbReference type="Rhea" id="RHEA-COMP:17339"/>
        <dbReference type="Rhea" id="RHEA-COMP:17340"/>
        <dbReference type="ChEBI" id="CHEBI:33019"/>
        <dbReference type="ChEBI" id="CHEBI:61560"/>
        <dbReference type="ChEBI" id="CHEBI:173112"/>
        <dbReference type="EC" id="2.7.7.7"/>
    </reaction>
</comment>
<keyword evidence="3 14" id="KW-0808">Transferase</keyword>
<proteinExistence type="inferred from homology"/>
<evidence type="ECO:0000256" key="11">
    <source>
        <dbReference type="ARBA" id="ARBA00049244"/>
    </source>
</evidence>
<dbReference type="CDD" id="cd00009">
    <property type="entry name" value="AAA"/>
    <property type="match status" value="1"/>
</dbReference>
<comment type="caution">
    <text evidence="14">The sequence shown here is derived from an EMBL/GenBank/DDBJ whole genome shotgun (WGS) entry which is preliminary data.</text>
</comment>
<evidence type="ECO:0000256" key="1">
    <source>
        <dbReference type="ARBA" id="ARBA00006360"/>
    </source>
</evidence>
<keyword evidence="5" id="KW-0235">DNA replication</keyword>
<gene>
    <name evidence="14" type="primary">dnaX</name>
    <name evidence="14" type="ORF">IAD42_07210</name>
</gene>
<dbReference type="GO" id="GO:0009360">
    <property type="term" value="C:DNA polymerase III complex"/>
    <property type="evidence" value="ECO:0007669"/>
    <property type="project" value="InterPro"/>
</dbReference>
<dbReference type="InterPro" id="IPR012763">
    <property type="entry name" value="DNA_pol_III_sug/sutau_N"/>
</dbReference>
<dbReference type="InterPro" id="IPR003593">
    <property type="entry name" value="AAA+_ATPase"/>
</dbReference>
<dbReference type="InterPro" id="IPR027417">
    <property type="entry name" value="P-loop_NTPase"/>
</dbReference>
<dbReference type="Gene3D" id="1.20.272.10">
    <property type="match status" value="1"/>
</dbReference>
<name>A0A9D1G6S6_9FIRM</name>
<dbReference type="AlphaFoldDB" id="A0A9D1G6S6"/>
<dbReference type="PANTHER" id="PTHR11669:SF0">
    <property type="entry name" value="PROTEIN STICHEL-LIKE 2"/>
    <property type="match status" value="1"/>
</dbReference>
<dbReference type="GO" id="GO:0005524">
    <property type="term" value="F:ATP binding"/>
    <property type="evidence" value="ECO:0007669"/>
    <property type="project" value="UniProtKB-KW"/>
</dbReference>
<dbReference type="Pfam" id="PF13177">
    <property type="entry name" value="DNA_pol3_delta2"/>
    <property type="match status" value="1"/>
</dbReference>
<dbReference type="Pfam" id="PF22608">
    <property type="entry name" value="DNAX_ATPase_lid"/>
    <property type="match status" value="1"/>
</dbReference>
<dbReference type="EC" id="2.7.7.7" evidence="2"/>
<keyword evidence="4 14" id="KW-0548">Nucleotidyltransferase</keyword>
<evidence type="ECO:0000256" key="12">
    <source>
        <dbReference type="SAM" id="MobiDB-lite"/>
    </source>
</evidence>
<dbReference type="InterPro" id="IPR001270">
    <property type="entry name" value="ClpA/B"/>
</dbReference>
<dbReference type="FunFam" id="3.40.50.300:FF:000014">
    <property type="entry name" value="DNA polymerase III subunit gamma/tau"/>
    <property type="match status" value="1"/>
</dbReference>
<feature type="domain" description="AAA+ ATPase" evidence="13">
    <location>
        <begin position="36"/>
        <end position="187"/>
    </location>
</feature>
<evidence type="ECO:0000256" key="5">
    <source>
        <dbReference type="ARBA" id="ARBA00022705"/>
    </source>
</evidence>
<reference evidence="14" key="1">
    <citation type="submission" date="2020-10" db="EMBL/GenBank/DDBJ databases">
        <authorList>
            <person name="Gilroy R."/>
        </authorList>
    </citation>
    <scope>NUCLEOTIDE SEQUENCE</scope>
    <source>
        <strain evidence="14">ChiHecec3B27-6122</strain>
    </source>
</reference>
<evidence type="ECO:0000256" key="2">
    <source>
        <dbReference type="ARBA" id="ARBA00012417"/>
    </source>
</evidence>
<keyword evidence="9" id="KW-0067">ATP-binding</keyword>
<dbReference type="GO" id="GO:0046872">
    <property type="term" value="F:metal ion binding"/>
    <property type="evidence" value="ECO:0007669"/>
    <property type="project" value="UniProtKB-KW"/>
</dbReference>
<dbReference type="Proteomes" id="UP000886876">
    <property type="component" value="Unassembled WGS sequence"/>
</dbReference>
<evidence type="ECO:0000256" key="4">
    <source>
        <dbReference type="ARBA" id="ARBA00022695"/>
    </source>
</evidence>
<keyword evidence="8" id="KW-0862">Zinc</keyword>
<dbReference type="Gene3D" id="3.40.50.300">
    <property type="entry name" value="P-loop containing nucleotide triphosphate hydrolases"/>
    <property type="match status" value="1"/>
</dbReference>
<keyword evidence="6" id="KW-0479">Metal-binding</keyword>
<feature type="compositionally biased region" description="Low complexity" evidence="12">
    <location>
        <begin position="394"/>
        <end position="409"/>
    </location>
</feature>
<reference evidence="14" key="2">
    <citation type="journal article" date="2021" name="PeerJ">
        <title>Extensive microbial diversity within the chicken gut microbiome revealed by metagenomics and culture.</title>
        <authorList>
            <person name="Gilroy R."/>
            <person name="Ravi A."/>
            <person name="Getino M."/>
            <person name="Pursley I."/>
            <person name="Horton D.L."/>
            <person name="Alikhan N.F."/>
            <person name="Baker D."/>
            <person name="Gharbi K."/>
            <person name="Hall N."/>
            <person name="Watson M."/>
            <person name="Adriaenssens E.M."/>
            <person name="Foster-Nyarko E."/>
            <person name="Jarju S."/>
            <person name="Secka A."/>
            <person name="Antonio M."/>
            <person name="Oren A."/>
            <person name="Chaudhuri R.R."/>
            <person name="La Ragione R."/>
            <person name="Hildebrand F."/>
            <person name="Pallen M.J."/>
        </authorList>
    </citation>
    <scope>NUCLEOTIDE SEQUENCE</scope>
    <source>
        <strain evidence="14">ChiHecec3B27-6122</strain>
    </source>
</reference>
<comment type="similarity">
    <text evidence="1">Belongs to the DnaX/STICHEL family.</text>
</comment>
<dbReference type="InterPro" id="IPR022754">
    <property type="entry name" value="DNA_pol_III_gamma-3"/>
</dbReference>
<dbReference type="GO" id="GO:0006261">
    <property type="term" value="P:DNA-templated DNA replication"/>
    <property type="evidence" value="ECO:0007669"/>
    <property type="project" value="TreeGrafter"/>
</dbReference>
<evidence type="ECO:0000256" key="10">
    <source>
        <dbReference type="ARBA" id="ARBA00022932"/>
    </source>
</evidence>
<dbReference type="SMART" id="SM00382">
    <property type="entry name" value="AAA"/>
    <property type="match status" value="1"/>
</dbReference>
<dbReference type="InterPro" id="IPR008921">
    <property type="entry name" value="DNA_pol3_clamp-load_cplx_C"/>
</dbReference>
<keyword evidence="7" id="KW-0547">Nucleotide-binding</keyword>
<dbReference type="GO" id="GO:0003887">
    <property type="term" value="F:DNA-directed DNA polymerase activity"/>
    <property type="evidence" value="ECO:0007669"/>
    <property type="project" value="UniProtKB-KW"/>
</dbReference>
<evidence type="ECO:0000256" key="9">
    <source>
        <dbReference type="ARBA" id="ARBA00022840"/>
    </source>
</evidence>
<dbReference type="PRINTS" id="PR00300">
    <property type="entry name" value="CLPPROTEASEA"/>
</dbReference>
<accession>A0A9D1G6S6</accession>